<sequence>MSVIHRTSAAFEQPCRSRDEDCDVDPPTEDDFSFNRGYGQTLTHLQQGFHIHQPIKPQQARARENPNRSIAQKARKWEPKLSDQMQHWPQRVQSSLTCSDRCNVEH</sequence>
<reference evidence="2 3" key="1">
    <citation type="journal article" date="2016" name="DNA Res.">
        <title>Genome sequence of Aspergillus luchuensis NBRC 4314.</title>
        <authorList>
            <person name="Yamada O."/>
            <person name="Machida M."/>
            <person name="Hosoyama A."/>
            <person name="Goto M."/>
            <person name="Takahashi T."/>
            <person name="Futagami T."/>
            <person name="Yamagata Y."/>
            <person name="Takeuchi M."/>
            <person name="Kobayashi T."/>
            <person name="Koike H."/>
            <person name="Abe K."/>
            <person name="Asai K."/>
            <person name="Arita M."/>
            <person name="Fujita N."/>
            <person name="Fukuda K."/>
            <person name="Higa K."/>
            <person name="Horikawa H."/>
            <person name="Ishikawa T."/>
            <person name="Jinno K."/>
            <person name="Kato Y."/>
            <person name="Kirimura K."/>
            <person name="Mizutani O."/>
            <person name="Nakasone K."/>
            <person name="Sano M."/>
            <person name="Shiraishi Y."/>
            <person name="Tsukahara M."/>
            <person name="Gomi K."/>
        </authorList>
    </citation>
    <scope>NUCLEOTIDE SEQUENCE [LARGE SCALE GENOMIC DNA]</scope>
    <source>
        <strain evidence="2 3">RIB 2604</strain>
    </source>
</reference>
<feature type="compositionally biased region" description="Acidic residues" evidence="1">
    <location>
        <begin position="20"/>
        <end position="30"/>
    </location>
</feature>
<comment type="caution">
    <text evidence="2">The sequence shown here is derived from an EMBL/GenBank/DDBJ whole genome shotgun (WGS) entry which is preliminary data.</text>
</comment>
<dbReference type="Proteomes" id="UP000075230">
    <property type="component" value="Unassembled WGS sequence"/>
</dbReference>
<dbReference type="EMBL" id="BCWF01000001">
    <property type="protein sequence ID" value="GAT18567.1"/>
    <property type="molecule type" value="Genomic_DNA"/>
</dbReference>
<reference evidence="3" key="2">
    <citation type="submission" date="2016-02" db="EMBL/GenBank/DDBJ databases">
        <title>Genome sequencing of Aspergillus luchuensis NBRC 4314.</title>
        <authorList>
            <person name="Yamada O."/>
        </authorList>
    </citation>
    <scope>NUCLEOTIDE SEQUENCE [LARGE SCALE GENOMIC DNA]</scope>
    <source>
        <strain evidence="3">RIB 2604</strain>
    </source>
</reference>
<feature type="region of interest" description="Disordered" evidence="1">
    <location>
        <begin position="1"/>
        <end position="30"/>
    </location>
</feature>
<evidence type="ECO:0000313" key="3">
    <source>
        <dbReference type="Proteomes" id="UP000075230"/>
    </source>
</evidence>
<name>A0A146EX23_ASPKA</name>
<protein>
    <submittedName>
        <fullName evidence="2">C6 transcription factor</fullName>
    </submittedName>
</protein>
<proteinExistence type="predicted"/>
<gene>
    <name evidence="2" type="ORF">RIB2604_00100610</name>
</gene>
<dbReference type="AlphaFoldDB" id="A0A146EX23"/>
<evidence type="ECO:0000256" key="1">
    <source>
        <dbReference type="SAM" id="MobiDB-lite"/>
    </source>
</evidence>
<feature type="region of interest" description="Disordered" evidence="1">
    <location>
        <begin position="56"/>
        <end position="89"/>
    </location>
</feature>
<organism evidence="2 3">
    <name type="scientific">Aspergillus kawachii</name>
    <name type="common">White koji mold</name>
    <name type="synonym">Aspergillus awamori var. kawachi</name>
    <dbReference type="NCBI Taxonomy" id="1069201"/>
    <lineage>
        <taxon>Eukaryota</taxon>
        <taxon>Fungi</taxon>
        <taxon>Dikarya</taxon>
        <taxon>Ascomycota</taxon>
        <taxon>Pezizomycotina</taxon>
        <taxon>Eurotiomycetes</taxon>
        <taxon>Eurotiomycetidae</taxon>
        <taxon>Eurotiales</taxon>
        <taxon>Aspergillaceae</taxon>
        <taxon>Aspergillus</taxon>
        <taxon>Aspergillus subgen. Circumdati</taxon>
    </lineage>
</organism>
<accession>A0A146EX23</accession>
<evidence type="ECO:0000313" key="2">
    <source>
        <dbReference type="EMBL" id="GAT18567.1"/>
    </source>
</evidence>